<feature type="region of interest" description="Disordered" evidence="2">
    <location>
        <begin position="69"/>
        <end position="96"/>
    </location>
</feature>
<evidence type="ECO:0000256" key="1">
    <source>
        <dbReference type="SAM" id="Coils"/>
    </source>
</evidence>
<keyword evidence="1" id="KW-0175">Coiled coil</keyword>
<accession>A0A3M7KRG5</accession>
<organism evidence="3 4">
    <name type="scientific">Auxenochlorella protothecoides</name>
    <name type="common">Green microalga</name>
    <name type="synonym">Chlorella protothecoides</name>
    <dbReference type="NCBI Taxonomy" id="3075"/>
    <lineage>
        <taxon>Eukaryota</taxon>
        <taxon>Viridiplantae</taxon>
        <taxon>Chlorophyta</taxon>
        <taxon>core chlorophytes</taxon>
        <taxon>Trebouxiophyceae</taxon>
        <taxon>Chlorellales</taxon>
        <taxon>Chlorellaceae</taxon>
        <taxon>Auxenochlorella</taxon>
    </lineage>
</organism>
<gene>
    <name evidence="3" type="ORF">APUTEX25_002517</name>
</gene>
<feature type="non-terminal residue" evidence="3">
    <location>
        <position position="1"/>
    </location>
</feature>
<comment type="caution">
    <text evidence="3">The sequence shown here is derived from an EMBL/GenBank/DDBJ whole genome shotgun (WGS) entry which is preliminary data.</text>
</comment>
<evidence type="ECO:0000256" key="2">
    <source>
        <dbReference type="SAM" id="MobiDB-lite"/>
    </source>
</evidence>
<proteinExistence type="predicted"/>
<reference evidence="4" key="1">
    <citation type="journal article" date="2018" name="Algal Res.">
        <title>Characterization of plant carbon substrate utilization by Auxenochlorella protothecoides.</title>
        <authorList>
            <person name="Vogler B.W."/>
            <person name="Starkenburg S.R."/>
            <person name="Sudasinghe N."/>
            <person name="Schambach J.Y."/>
            <person name="Rollin J.A."/>
            <person name="Pattathil S."/>
            <person name="Barry A.N."/>
        </authorList>
    </citation>
    <scope>NUCLEOTIDE SEQUENCE [LARGE SCALE GENOMIC DNA]</scope>
    <source>
        <strain evidence="4">UTEX 25</strain>
    </source>
</reference>
<protein>
    <submittedName>
        <fullName evidence="3">Uncharacterized protein</fullName>
    </submittedName>
</protein>
<evidence type="ECO:0000313" key="4">
    <source>
        <dbReference type="Proteomes" id="UP000279271"/>
    </source>
</evidence>
<feature type="compositionally biased region" description="Basic and acidic residues" evidence="2">
    <location>
        <begin position="85"/>
        <end position="96"/>
    </location>
</feature>
<feature type="coiled-coil region" evidence="1">
    <location>
        <begin position="462"/>
        <end position="489"/>
    </location>
</feature>
<dbReference type="Proteomes" id="UP000279271">
    <property type="component" value="Unassembled WGS sequence"/>
</dbReference>
<dbReference type="EMBL" id="QOKY01000201">
    <property type="protein sequence ID" value="RMZ53108.1"/>
    <property type="molecule type" value="Genomic_DNA"/>
</dbReference>
<sequence>QFLKTLSEIPAPAPVGRPSLAQLRGIRTKIDVFENKMAPAVRRGALSGTGIGANRKGAPSMPVLQEDLPAEQSASKATEMTPGPHAREEAADTRSEPWRLRLASEAAETALQYGVVDQRRTAYRGRGRGAGSPPGAPRLCALRQPSAQPLLKGKGGSAEFVTTLPWSGGTGPAMRAGAGRGLPAAFPEEVPAGRIGEPGFGAAAQAGSAMAIVEDAGTLKPVAMSHGTELPDVEASGHAMDSPSLLPPPPTEPDTETMPAADNRAPEGAAGTTSDSAIPGQQAASSATPASQGSTSQATHDRLAVPAAPSHTHMPTPAAAGQCGAMVACMPGAATPTALATPAGGTPGHPGGGADAGTPASAGFHLAAELAAVASSVHRGSSARSGSALEAATPATLARRPLDRPARYSLVASGTLLDMERWVARLERWGLEAGTLLSSYQQTVAELEDRHSAALVACQAQLRCLTAELASAQSTAAATQQELQALQVSHQAELANERAAAALQLQLRDTQHDAELGKVRAALDRSTSELAGARERQEAALHQAALARAARDRASAENARREDEVVGLRVRLEGLEASLGEYRAENAKAAGMKARYKAIIGELEASLGAKEREKSALVAMCDELMTTLERERQQLARQQAPR</sequence>
<evidence type="ECO:0000313" key="3">
    <source>
        <dbReference type="EMBL" id="RMZ53108.1"/>
    </source>
</evidence>
<feature type="compositionally biased region" description="Low complexity" evidence="2">
    <location>
        <begin position="279"/>
        <end position="298"/>
    </location>
</feature>
<feature type="region of interest" description="Disordered" evidence="2">
    <location>
        <begin position="232"/>
        <end position="300"/>
    </location>
</feature>
<dbReference type="AlphaFoldDB" id="A0A3M7KRG5"/>
<name>A0A3M7KRG5_AUXPR</name>